<name>A0A3N4KJF9_9PEZI</name>
<feature type="compositionally biased region" description="Basic and acidic residues" evidence="1">
    <location>
        <begin position="69"/>
        <end position="83"/>
    </location>
</feature>
<dbReference type="InParanoid" id="A0A3N4KJF9"/>
<gene>
    <name evidence="2" type="ORF">P167DRAFT_546972</name>
</gene>
<dbReference type="EMBL" id="ML119141">
    <property type="protein sequence ID" value="RPB10660.1"/>
    <property type="molecule type" value="Genomic_DNA"/>
</dbReference>
<proteinExistence type="predicted"/>
<reference evidence="2 3" key="1">
    <citation type="journal article" date="2018" name="Nat. Ecol. Evol.">
        <title>Pezizomycetes genomes reveal the molecular basis of ectomycorrhizal truffle lifestyle.</title>
        <authorList>
            <person name="Murat C."/>
            <person name="Payen T."/>
            <person name="Noel B."/>
            <person name="Kuo A."/>
            <person name="Morin E."/>
            <person name="Chen J."/>
            <person name="Kohler A."/>
            <person name="Krizsan K."/>
            <person name="Balestrini R."/>
            <person name="Da Silva C."/>
            <person name="Montanini B."/>
            <person name="Hainaut M."/>
            <person name="Levati E."/>
            <person name="Barry K.W."/>
            <person name="Belfiori B."/>
            <person name="Cichocki N."/>
            <person name="Clum A."/>
            <person name="Dockter R.B."/>
            <person name="Fauchery L."/>
            <person name="Guy J."/>
            <person name="Iotti M."/>
            <person name="Le Tacon F."/>
            <person name="Lindquist E.A."/>
            <person name="Lipzen A."/>
            <person name="Malagnac F."/>
            <person name="Mello A."/>
            <person name="Molinier V."/>
            <person name="Miyauchi S."/>
            <person name="Poulain J."/>
            <person name="Riccioni C."/>
            <person name="Rubini A."/>
            <person name="Sitrit Y."/>
            <person name="Splivallo R."/>
            <person name="Traeger S."/>
            <person name="Wang M."/>
            <person name="Zifcakova L."/>
            <person name="Wipf D."/>
            <person name="Zambonelli A."/>
            <person name="Paolocci F."/>
            <person name="Nowrousian M."/>
            <person name="Ottonello S."/>
            <person name="Baldrian P."/>
            <person name="Spatafora J.W."/>
            <person name="Henrissat B."/>
            <person name="Nagy L.G."/>
            <person name="Aury J.M."/>
            <person name="Wincker P."/>
            <person name="Grigoriev I.V."/>
            <person name="Bonfante P."/>
            <person name="Martin F.M."/>
        </authorList>
    </citation>
    <scope>NUCLEOTIDE SEQUENCE [LARGE SCALE GENOMIC DNA]</scope>
    <source>
        <strain evidence="2 3">CCBAS932</strain>
    </source>
</reference>
<feature type="region of interest" description="Disordered" evidence="1">
    <location>
        <begin position="64"/>
        <end position="84"/>
    </location>
</feature>
<protein>
    <submittedName>
        <fullName evidence="2">Uncharacterized protein</fullName>
    </submittedName>
</protein>
<evidence type="ECO:0000256" key="1">
    <source>
        <dbReference type="SAM" id="MobiDB-lite"/>
    </source>
</evidence>
<keyword evidence="3" id="KW-1185">Reference proteome</keyword>
<organism evidence="2 3">
    <name type="scientific">Morchella conica CCBAS932</name>
    <dbReference type="NCBI Taxonomy" id="1392247"/>
    <lineage>
        <taxon>Eukaryota</taxon>
        <taxon>Fungi</taxon>
        <taxon>Dikarya</taxon>
        <taxon>Ascomycota</taxon>
        <taxon>Pezizomycotina</taxon>
        <taxon>Pezizomycetes</taxon>
        <taxon>Pezizales</taxon>
        <taxon>Morchellaceae</taxon>
        <taxon>Morchella</taxon>
    </lineage>
</organism>
<dbReference type="OrthoDB" id="10578741at2759"/>
<accession>A0A3N4KJF9</accession>
<evidence type="ECO:0000313" key="3">
    <source>
        <dbReference type="Proteomes" id="UP000277580"/>
    </source>
</evidence>
<sequence length="169" mass="19469">MDGYEITGSQISNSAWDGPDCAAIFIKRDDSHVRYTVKGEDTGGDVSYFGRVLFYMHHLIPAQTQDKSMSPEEDRLEDSERGTQGDSVQMLAYVQWHIVGRIRKRKLAHKVKDSIKEFIEVSDIQELVGFIQSHGRLFYVSKTSCFWPKKNFAWNEVIDNAEFLPEEED</sequence>
<dbReference type="Proteomes" id="UP000277580">
    <property type="component" value="Unassembled WGS sequence"/>
</dbReference>
<evidence type="ECO:0000313" key="2">
    <source>
        <dbReference type="EMBL" id="RPB10660.1"/>
    </source>
</evidence>
<dbReference type="AlphaFoldDB" id="A0A3N4KJF9"/>